<evidence type="ECO:0000256" key="1">
    <source>
        <dbReference type="ARBA" id="ARBA00004970"/>
    </source>
</evidence>
<comment type="similarity">
    <text evidence="2 8">Belongs to the PHP hydrolase family. HisK subfamily.</text>
</comment>
<dbReference type="SUPFAM" id="SSF89550">
    <property type="entry name" value="PHP domain-like"/>
    <property type="match status" value="1"/>
</dbReference>
<evidence type="ECO:0000259" key="9">
    <source>
        <dbReference type="Pfam" id="PF02811"/>
    </source>
</evidence>
<evidence type="ECO:0000256" key="4">
    <source>
        <dbReference type="ARBA" id="ARBA00022605"/>
    </source>
</evidence>
<evidence type="ECO:0000256" key="2">
    <source>
        <dbReference type="ARBA" id="ARBA00009152"/>
    </source>
</evidence>
<dbReference type="UniPathway" id="UPA00031">
    <property type="reaction ID" value="UER00013"/>
</dbReference>
<evidence type="ECO:0000256" key="7">
    <source>
        <dbReference type="ARBA" id="ARBA00049158"/>
    </source>
</evidence>
<evidence type="ECO:0000256" key="6">
    <source>
        <dbReference type="ARBA" id="ARBA00023102"/>
    </source>
</evidence>
<dbReference type="GO" id="GO:0000105">
    <property type="term" value="P:L-histidine biosynthetic process"/>
    <property type="evidence" value="ECO:0007669"/>
    <property type="project" value="UniProtKB-UniRule"/>
</dbReference>
<reference evidence="10 11" key="1">
    <citation type="submission" date="2015-09" db="EMBL/GenBank/DDBJ databases">
        <authorList>
            <consortium name="Pathogen Informatics"/>
        </authorList>
    </citation>
    <scope>NUCLEOTIDE SEQUENCE [LARGE SCALE GENOMIC DNA]</scope>
    <source>
        <strain evidence="10 11">2789STDY5608849</strain>
    </source>
</reference>
<keyword evidence="5 8" id="KW-0378">Hydrolase</keyword>
<dbReference type="AlphaFoldDB" id="A0A174GP23"/>
<proteinExistence type="inferred from homology"/>
<dbReference type="EMBL" id="CYYV01000011">
    <property type="protein sequence ID" value="CUO62736.1"/>
    <property type="molecule type" value="Genomic_DNA"/>
</dbReference>
<protein>
    <recommendedName>
        <fullName evidence="3 8">Histidinol-phosphatase</fullName>
        <shortName evidence="8">HolPase</shortName>
        <ecNumber evidence="3 8">3.1.3.15</ecNumber>
    </recommendedName>
</protein>
<dbReference type="NCBIfam" id="TIGR01856">
    <property type="entry name" value="hisJ_fam"/>
    <property type="match status" value="1"/>
</dbReference>
<evidence type="ECO:0000256" key="3">
    <source>
        <dbReference type="ARBA" id="ARBA00013085"/>
    </source>
</evidence>
<evidence type="ECO:0000256" key="5">
    <source>
        <dbReference type="ARBA" id="ARBA00022801"/>
    </source>
</evidence>
<evidence type="ECO:0000256" key="8">
    <source>
        <dbReference type="RuleBase" id="RU366003"/>
    </source>
</evidence>
<keyword evidence="6 8" id="KW-0368">Histidine biosynthesis</keyword>
<name>A0A174GP23_9FIRM</name>
<dbReference type="InterPro" id="IPR010140">
    <property type="entry name" value="Histidinol_P_phosphatase_HisJ"/>
</dbReference>
<keyword evidence="4 8" id="KW-0028">Amino-acid biosynthesis</keyword>
<organism evidence="10 11">
    <name type="scientific">Fusicatenibacter saccharivorans</name>
    <dbReference type="NCBI Taxonomy" id="1150298"/>
    <lineage>
        <taxon>Bacteria</taxon>
        <taxon>Bacillati</taxon>
        <taxon>Bacillota</taxon>
        <taxon>Clostridia</taxon>
        <taxon>Lachnospirales</taxon>
        <taxon>Lachnospiraceae</taxon>
        <taxon>Fusicatenibacter</taxon>
    </lineage>
</organism>
<feature type="domain" description="PHP" evidence="9">
    <location>
        <begin position="5"/>
        <end position="189"/>
    </location>
</feature>
<dbReference type="CDD" id="cd12110">
    <property type="entry name" value="PHP_HisPPase_Hisj_like"/>
    <property type="match status" value="1"/>
</dbReference>
<comment type="pathway">
    <text evidence="1 8">Amino-acid biosynthesis; L-histidine biosynthesis; L-histidine from 5-phospho-alpha-D-ribose 1-diphosphate: step 8/9.</text>
</comment>
<dbReference type="Gene3D" id="3.20.20.140">
    <property type="entry name" value="Metal-dependent hydrolases"/>
    <property type="match status" value="1"/>
</dbReference>
<dbReference type="InterPro" id="IPR016195">
    <property type="entry name" value="Pol/histidinol_Pase-like"/>
</dbReference>
<dbReference type="PANTHER" id="PTHR21039:SF0">
    <property type="entry name" value="HISTIDINOL-PHOSPHATASE"/>
    <property type="match status" value="1"/>
</dbReference>
<dbReference type="RefSeq" id="WP_055228173.1">
    <property type="nucleotide sequence ID" value="NZ_CAXSRP010000001.1"/>
</dbReference>
<dbReference type="GO" id="GO:0004401">
    <property type="term" value="F:histidinol-phosphatase activity"/>
    <property type="evidence" value="ECO:0007669"/>
    <property type="project" value="UniProtKB-UniRule"/>
</dbReference>
<dbReference type="EC" id="3.1.3.15" evidence="3 8"/>
<comment type="catalytic activity">
    <reaction evidence="7 8">
        <text>L-histidinol phosphate + H2O = L-histidinol + phosphate</text>
        <dbReference type="Rhea" id="RHEA:14465"/>
        <dbReference type="ChEBI" id="CHEBI:15377"/>
        <dbReference type="ChEBI" id="CHEBI:43474"/>
        <dbReference type="ChEBI" id="CHEBI:57699"/>
        <dbReference type="ChEBI" id="CHEBI:57980"/>
        <dbReference type="EC" id="3.1.3.15"/>
    </reaction>
</comment>
<sequence>MIANYHTHTWRCRHADGTEREYVERAIEGGLKILGFSDHSPYPFPDGYDSGMRMRLDQVEGYVDTVLALKKEYDKDIEIHLGLETEYFPRFWDQLIDFLSDYPFEYFVLGQHSLGNEIEKILYSGHGTTDGSYLKQYVDQCLAGIDTGKYLYLAHPDLFLFNGDEAVFDREYRRLCREVKKRNIPLEINFLGLMEERWYPNKKFWKIAGEEGNTAVFGCDAHTPKAVWNPETEQKALQLAAKYGLKVQETVPMPKTF</sequence>
<dbReference type="PANTHER" id="PTHR21039">
    <property type="entry name" value="HISTIDINOL PHOSPHATASE-RELATED"/>
    <property type="match status" value="1"/>
</dbReference>
<gene>
    <name evidence="10" type="primary">hisK</name>
    <name evidence="10" type="ORF">ERS852406_02428</name>
</gene>
<evidence type="ECO:0000313" key="11">
    <source>
        <dbReference type="Proteomes" id="UP000095706"/>
    </source>
</evidence>
<dbReference type="InterPro" id="IPR004013">
    <property type="entry name" value="PHP_dom"/>
</dbReference>
<dbReference type="Pfam" id="PF02811">
    <property type="entry name" value="PHP"/>
    <property type="match status" value="1"/>
</dbReference>
<evidence type="ECO:0000313" key="10">
    <source>
        <dbReference type="EMBL" id="CUO62736.1"/>
    </source>
</evidence>
<dbReference type="Proteomes" id="UP000095706">
    <property type="component" value="Unassembled WGS sequence"/>
</dbReference>
<accession>A0A174GP23</accession>
<dbReference type="GO" id="GO:0005737">
    <property type="term" value="C:cytoplasm"/>
    <property type="evidence" value="ECO:0007669"/>
    <property type="project" value="TreeGrafter"/>
</dbReference>